<gene>
    <name evidence="2" type="ORF">J2T55_001091</name>
</gene>
<feature type="domain" description="AAA" evidence="1">
    <location>
        <begin position="1"/>
        <end position="160"/>
    </location>
</feature>
<protein>
    <submittedName>
        <fullName evidence="2">Cellulose biosynthesis protein BcsQ</fullName>
    </submittedName>
</protein>
<evidence type="ECO:0000313" key="3">
    <source>
        <dbReference type="Proteomes" id="UP001204445"/>
    </source>
</evidence>
<dbReference type="InterPro" id="IPR025669">
    <property type="entry name" value="AAA_dom"/>
</dbReference>
<dbReference type="SUPFAM" id="SSF52540">
    <property type="entry name" value="P-loop containing nucleoside triphosphate hydrolases"/>
    <property type="match status" value="1"/>
</dbReference>
<dbReference type="PANTHER" id="PTHR13696">
    <property type="entry name" value="P-LOOP CONTAINING NUCLEOSIDE TRIPHOSPHATE HYDROLASE"/>
    <property type="match status" value="1"/>
</dbReference>
<organism evidence="2 3">
    <name type="scientific">Methylohalomonas lacus</name>
    <dbReference type="NCBI Taxonomy" id="398773"/>
    <lineage>
        <taxon>Bacteria</taxon>
        <taxon>Pseudomonadati</taxon>
        <taxon>Pseudomonadota</taxon>
        <taxon>Gammaproteobacteria</taxon>
        <taxon>Methylohalomonadales</taxon>
        <taxon>Methylohalomonadaceae</taxon>
        <taxon>Methylohalomonas</taxon>
    </lineage>
</organism>
<evidence type="ECO:0000313" key="2">
    <source>
        <dbReference type="EMBL" id="MCS3903074.1"/>
    </source>
</evidence>
<dbReference type="CDD" id="cd02042">
    <property type="entry name" value="ParAB_family"/>
    <property type="match status" value="1"/>
</dbReference>
<name>A0AAE3HL14_9GAMM</name>
<sequence length="248" mass="27441">MKILATYNLKGGVGKTAAAVNLAYCAAQAGRRVLLWDLDPQAAATYYYRIEPGLDGGSKTIIRRKEDLERFIKASNYPTLDVIPADFSNREMDVLLTEVKKPGKRLAKIIKPLAEDYDIVLIDCAPSIAQVSESVFSAADALLIPVIPTPLSVRAYEQVEAFCQRNYADLRLLPFFSMADRRRQLHQQIIAEFPESYPAALASVIPYASVVEQMGTRRAPLGAYAAASEAARAYVSLWIEIEQRLRAG</sequence>
<accession>A0AAE3HL14</accession>
<dbReference type="Proteomes" id="UP001204445">
    <property type="component" value="Unassembled WGS sequence"/>
</dbReference>
<dbReference type="RefSeq" id="WP_259054685.1">
    <property type="nucleotide sequence ID" value="NZ_JANUCT010000006.1"/>
</dbReference>
<proteinExistence type="predicted"/>
<dbReference type="InterPro" id="IPR050678">
    <property type="entry name" value="DNA_Partitioning_ATPase"/>
</dbReference>
<dbReference type="InterPro" id="IPR027417">
    <property type="entry name" value="P-loop_NTPase"/>
</dbReference>
<comment type="caution">
    <text evidence="2">The sequence shown here is derived from an EMBL/GenBank/DDBJ whole genome shotgun (WGS) entry which is preliminary data.</text>
</comment>
<dbReference type="AlphaFoldDB" id="A0AAE3HL14"/>
<dbReference type="PIRSF" id="PIRSF009320">
    <property type="entry name" value="Nuc_binding_HP_1000"/>
    <property type="match status" value="1"/>
</dbReference>
<evidence type="ECO:0000259" key="1">
    <source>
        <dbReference type="Pfam" id="PF13614"/>
    </source>
</evidence>
<dbReference type="EMBL" id="JANUCT010000006">
    <property type="protein sequence ID" value="MCS3903074.1"/>
    <property type="molecule type" value="Genomic_DNA"/>
</dbReference>
<reference evidence="2" key="1">
    <citation type="submission" date="2022-08" db="EMBL/GenBank/DDBJ databases">
        <title>Genomic Encyclopedia of Type Strains, Phase III (KMG-III): the genomes of soil and plant-associated and newly described type strains.</title>
        <authorList>
            <person name="Whitman W."/>
        </authorList>
    </citation>
    <scope>NUCLEOTIDE SEQUENCE</scope>
    <source>
        <strain evidence="2">HMT 1</strain>
    </source>
</reference>
<keyword evidence="3" id="KW-1185">Reference proteome</keyword>
<dbReference type="Gene3D" id="3.40.50.300">
    <property type="entry name" value="P-loop containing nucleotide triphosphate hydrolases"/>
    <property type="match status" value="1"/>
</dbReference>
<dbReference type="PANTHER" id="PTHR13696:SF52">
    <property type="entry name" value="PARA FAMILY PROTEIN CT_582"/>
    <property type="match status" value="1"/>
</dbReference>
<dbReference type="Pfam" id="PF13614">
    <property type="entry name" value="AAA_31"/>
    <property type="match status" value="1"/>
</dbReference>